<feature type="non-terminal residue" evidence="1">
    <location>
        <position position="253"/>
    </location>
</feature>
<proteinExistence type="predicted"/>
<protein>
    <submittedName>
        <fullName evidence="1">Uncharacterized protein</fullName>
    </submittedName>
</protein>
<dbReference type="AlphaFoldDB" id="X0WMN2"/>
<comment type="caution">
    <text evidence="1">The sequence shown here is derived from an EMBL/GenBank/DDBJ whole genome shotgun (WGS) entry which is preliminary data.</text>
</comment>
<accession>X0WMN2</accession>
<dbReference type="EMBL" id="BARS01040090">
    <property type="protein sequence ID" value="GAG31900.1"/>
    <property type="molecule type" value="Genomic_DNA"/>
</dbReference>
<reference evidence="1" key="1">
    <citation type="journal article" date="2014" name="Front. Microbiol.">
        <title>High frequency of phylogenetically diverse reductive dehalogenase-homologous genes in deep subseafloor sedimentary metagenomes.</title>
        <authorList>
            <person name="Kawai M."/>
            <person name="Futagami T."/>
            <person name="Toyoda A."/>
            <person name="Takaki Y."/>
            <person name="Nishi S."/>
            <person name="Hori S."/>
            <person name="Arai W."/>
            <person name="Tsubouchi T."/>
            <person name="Morono Y."/>
            <person name="Uchiyama I."/>
            <person name="Ito T."/>
            <person name="Fujiyama A."/>
            <person name="Inagaki F."/>
            <person name="Takami H."/>
        </authorList>
    </citation>
    <scope>NUCLEOTIDE SEQUENCE</scope>
    <source>
        <strain evidence="1">Expedition CK06-06</strain>
    </source>
</reference>
<sequence length="253" mass="28364">MPGKIVDIDKFLDECLCHVSKARRPAWLSLQLKSEKVLAARMLNGYNTKARKVVKRTANMAGRGDSFSVIQKSVTSQMKTIYKDDQVKRFSKDIVRYYKSDRQIAVNDFKIDVAESIDSVTLKGSIIQKAEDDIDIAFDLKDTEIAKLILSQNLIAAQNFYKNGLSAHVISVIRAIVKDSGLSASEQKKRITIEMSKALGLKEGVIGLEKTVPPKFRGSAKDYYTGLAQTTLTRAQVMGRLNLFSQSTFQKYR</sequence>
<gene>
    <name evidence="1" type="ORF">S01H1_61161</name>
</gene>
<evidence type="ECO:0000313" key="1">
    <source>
        <dbReference type="EMBL" id="GAG31900.1"/>
    </source>
</evidence>
<organism evidence="1">
    <name type="scientific">marine sediment metagenome</name>
    <dbReference type="NCBI Taxonomy" id="412755"/>
    <lineage>
        <taxon>unclassified sequences</taxon>
        <taxon>metagenomes</taxon>
        <taxon>ecological metagenomes</taxon>
    </lineage>
</organism>
<name>X0WMN2_9ZZZZ</name>